<feature type="coiled-coil region" evidence="8">
    <location>
        <begin position="247"/>
        <end position="281"/>
    </location>
</feature>
<feature type="domain" description="HAMP" evidence="11">
    <location>
        <begin position="207"/>
        <end position="259"/>
    </location>
</feature>
<dbReference type="AlphaFoldDB" id="A0A4U9RUF0"/>
<name>A0A4U9RUF0_HATHI</name>
<keyword evidence="9" id="KW-0812">Transmembrane</keyword>
<keyword evidence="13" id="KW-1185">Reference proteome</keyword>
<sequence>MVLKMNKKSVKFKLFIVTSILLISLVTIFMATQSLFFEKFYYTQKTKGLNKKVENFKKIYSENISSNEELYNYAYKFEDENNSQIAILDKNGIIKYIRKSIPYNKNIDSNEVLIMAIKNWVSYEKSYFNVIINKKPVNFIFKNPILNTDNLVVVSPVVVNNELIDIIFVVSTLQPIGEASSVIKTYYIYAYLIVIILIFIMSLFYSKIISNPLIALNKIATKMSNLDFSEKCNLHSNDELGDLANTLNFLSEKLDTTLNQLKDANNKLKKDIEDERKLENMRKDFVAGVSHELKTPISLIEGYAEGLKDGIVDKEDEKYYIDVIIDESKKLNNLVTDMLELSKLESGFIDLNIRPFRIYDLICKVEKKYKNTYKDKIIETLFGIDRNTIVLGDEFKLEGVLNNILNNAIKYSYESSTILIKVSYFNKNNEKNNDHLIIVDIENEGDPIDEKELDLIWEKFYRIDKSRNKYLGGTGLGLSIVKNTLSFHNSNFGIENTNLGVKFYFTLQTDKISN</sequence>
<comment type="catalytic activity">
    <reaction evidence="1">
        <text>ATP + protein L-histidine = ADP + protein N-phospho-L-histidine.</text>
        <dbReference type="EC" id="2.7.13.3"/>
    </reaction>
</comment>
<dbReference type="InterPro" id="IPR004358">
    <property type="entry name" value="Sig_transdc_His_kin-like_C"/>
</dbReference>
<dbReference type="GO" id="GO:0005886">
    <property type="term" value="C:plasma membrane"/>
    <property type="evidence" value="ECO:0007669"/>
    <property type="project" value="TreeGrafter"/>
</dbReference>
<keyword evidence="9" id="KW-0472">Membrane</keyword>
<dbReference type="InterPro" id="IPR036097">
    <property type="entry name" value="HisK_dim/P_sf"/>
</dbReference>
<evidence type="ECO:0000256" key="4">
    <source>
        <dbReference type="ARBA" id="ARBA00022553"/>
    </source>
</evidence>
<evidence type="ECO:0000256" key="9">
    <source>
        <dbReference type="SAM" id="Phobius"/>
    </source>
</evidence>
<dbReference type="FunFam" id="1.10.287.130:FF:000001">
    <property type="entry name" value="Two-component sensor histidine kinase"/>
    <property type="match status" value="1"/>
</dbReference>
<protein>
    <recommendedName>
        <fullName evidence="3">histidine kinase</fullName>
        <ecNumber evidence="3">2.7.13.3</ecNumber>
    </recommendedName>
</protein>
<dbReference type="PROSITE" id="PS50885">
    <property type="entry name" value="HAMP"/>
    <property type="match status" value="1"/>
</dbReference>
<evidence type="ECO:0000256" key="7">
    <source>
        <dbReference type="ARBA" id="ARBA00023012"/>
    </source>
</evidence>
<dbReference type="Proteomes" id="UP000308489">
    <property type="component" value="Chromosome 1"/>
</dbReference>
<evidence type="ECO:0000256" key="2">
    <source>
        <dbReference type="ARBA" id="ARBA00004370"/>
    </source>
</evidence>
<dbReference type="SMART" id="SM00388">
    <property type="entry name" value="HisKA"/>
    <property type="match status" value="1"/>
</dbReference>
<dbReference type="SMART" id="SM00304">
    <property type="entry name" value="HAMP"/>
    <property type="match status" value="1"/>
</dbReference>
<evidence type="ECO:0000313" key="12">
    <source>
        <dbReference type="EMBL" id="VTQ95266.1"/>
    </source>
</evidence>
<dbReference type="PANTHER" id="PTHR45453">
    <property type="entry name" value="PHOSPHATE REGULON SENSOR PROTEIN PHOR"/>
    <property type="match status" value="1"/>
</dbReference>
<dbReference type="InterPro" id="IPR050351">
    <property type="entry name" value="BphY/WalK/GraS-like"/>
</dbReference>
<dbReference type="Pfam" id="PF00512">
    <property type="entry name" value="HisKA"/>
    <property type="match status" value="1"/>
</dbReference>
<dbReference type="KEGG" id="hhw:NCTC503_02474"/>
<feature type="transmembrane region" description="Helical" evidence="9">
    <location>
        <begin position="186"/>
        <end position="205"/>
    </location>
</feature>
<dbReference type="GO" id="GO:0016036">
    <property type="term" value="P:cellular response to phosphate starvation"/>
    <property type="evidence" value="ECO:0007669"/>
    <property type="project" value="TreeGrafter"/>
</dbReference>
<dbReference type="Gene3D" id="1.10.287.130">
    <property type="match status" value="1"/>
</dbReference>
<evidence type="ECO:0000256" key="5">
    <source>
        <dbReference type="ARBA" id="ARBA00022679"/>
    </source>
</evidence>
<keyword evidence="7" id="KW-0902">Two-component regulatory system</keyword>
<dbReference type="EC" id="2.7.13.3" evidence="3"/>
<dbReference type="CDD" id="cd00082">
    <property type="entry name" value="HisKA"/>
    <property type="match status" value="1"/>
</dbReference>
<evidence type="ECO:0000313" key="13">
    <source>
        <dbReference type="Proteomes" id="UP000308489"/>
    </source>
</evidence>
<reference evidence="12 13" key="1">
    <citation type="submission" date="2019-05" db="EMBL/GenBank/DDBJ databases">
        <authorList>
            <consortium name="Pathogen Informatics"/>
        </authorList>
    </citation>
    <scope>NUCLEOTIDE SEQUENCE [LARGE SCALE GENOMIC DNA]</scope>
    <source>
        <strain evidence="12 13">NCTC503</strain>
    </source>
</reference>
<dbReference type="InterPro" id="IPR003661">
    <property type="entry name" value="HisK_dim/P_dom"/>
</dbReference>
<dbReference type="EMBL" id="LR590481">
    <property type="protein sequence ID" value="VTQ95266.1"/>
    <property type="molecule type" value="Genomic_DNA"/>
</dbReference>
<comment type="subcellular location">
    <subcellularLocation>
        <location evidence="2">Membrane</location>
    </subcellularLocation>
</comment>
<dbReference type="PRINTS" id="PR00344">
    <property type="entry name" value="BCTRLSENSOR"/>
</dbReference>
<evidence type="ECO:0000259" key="10">
    <source>
        <dbReference type="PROSITE" id="PS50109"/>
    </source>
</evidence>
<dbReference type="Pfam" id="PF02518">
    <property type="entry name" value="HATPase_c"/>
    <property type="match status" value="1"/>
</dbReference>
<evidence type="ECO:0000256" key="8">
    <source>
        <dbReference type="SAM" id="Coils"/>
    </source>
</evidence>
<dbReference type="InterPro" id="IPR003594">
    <property type="entry name" value="HATPase_dom"/>
</dbReference>
<gene>
    <name evidence="12" type="primary">phoR_6</name>
    <name evidence="12" type="ORF">NCTC503_02474</name>
</gene>
<dbReference type="InterPro" id="IPR005467">
    <property type="entry name" value="His_kinase_dom"/>
</dbReference>
<dbReference type="InterPro" id="IPR036890">
    <property type="entry name" value="HATPase_C_sf"/>
</dbReference>
<evidence type="ECO:0000256" key="3">
    <source>
        <dbReference type="ARBA" id="ARBA00012438"/>
    </source>
</evidence>
<feature type="domain" description="Histidine kinase" evidence="10">
    <location>
        <begin position="288"/>
        <end position="511"/>
    </location>
</feature>
<keyword evidence="4" id="KW-0597">Phosphoprotein</keyword>
<keyword evidence="5 12" id="KW-0808">Transferase</keyword>
<dbReference type="SMART" id="SM00387">
    <property type="entry name" value="HATPase_c"/>
    <property type="match status" value="1"/>
</dbReference>
<dbReference type="Gene3D" id="3.30.565.10">
    <property type="entry name" value="Histidine kinase-like ATPase, C-terminal domain"/>
    <property type="match status" value="1"/>
</dbReference>
<evidence type="ECO:0000259" key="11">
    <source>
        <dbReference type="PROSITE" id="PS50885"/>
    </source>
</evidence>
<dbReference type="SUPFAM" id="SSF158472">
    <property type="entry name" value="HAMP domain-like"/>
    <property type="match status" value="1"/>
</dbReference>
<organism evidence="12 13">
    <name type="scientific">Hathewaya histolytica</name>
    <name type="common">Clostridium histolyticum</name>
    <dbReference type="NCBI Taxonomy" id="1498"/>
    <lineage>
        <taxon>Bacteria</taxon>
        <taxon>Bacillati</taxon>
        <taxon>Bacillota</taxon>
        <taxon>Clostridia</taxon>
        <taxon>Eubacteriales</taxon>
        <taxon>Clostridiaceae</taxon>
        <taxon>Hathewaya</taxon>
    </lineage>
</organism>
<proteinExistence type="predicted"/>
<dbReference type="PANTHER" id="PTHR45453:SF3">
    <property type="entry name" value="HISTIDINE KINASE"/>
    <property type="match status" value="1"/>
</dbReference>
<keyword evidence="9" id="KW-1133">Transmembrane helix</keyword>
<dbReference type="PROSITE" id="PS50109">
    <property type="entry name" value="HIS_KIN"/>
    <property type="match status" value="1"/>
</dbReference>
<dbReference type="SUPFAM" id="SSF55874">
    <property type="entry name" value="ATPase domain of HSP90 chaperone/DNA topoisomerase II/histidine kinase"/>
    <property type="match status" value="1"/>
</dbReference>
<keyword evidence="8" id="KW-0175">Coiled coil</keyword>
<dbReference type="GO" id="GO:0004721">
    <property type="term" value="F:phosphoprotein phosphatase activity"/>
    <property type="evidence" value="ECO:0007669"/>
    <property type="project" value="TreeGrafter"/>
</dbReference>
<evidence type="ECO:0000256" key="6">
    <source>
        <dbReference type="ARBA" id="ARBA00022777"/>
    </source>
</evidence>
<accession>A0A4U9RUF0</accession>
<evidence type="ECO:0000256" key="1">
    <source>
        <dbReference type="ARBA" id="ARBA00000085"/>
    </source>
</evidence>
<dbReference type="SUPFAM" id="SSF47384">
    <property type="entry name" value="Homodimeric domain of signal transducing histidine kinase"/>
    <property type="match status" value="1"/>
</dbReference>
<feature type="transmembrane region" description="Helical" evidence="9">
    <location>
        <begin position="12"/>
        <end position="37"/>
    </location>
</feature>
<dbReference type="CDD" id="cd06225">
    <property type="entry name" value="HAMP"/>
    <property type="match status" value="1"/>
</dbReference>
<dbReference type="Gene3D" id="6.10.340.10">
    <property type="match status" value="1"/>
</dbReference>
<keyword evidence="6 12" id="KW-0418">Kinase</keyword>
<dbReference type="InterPro" id="IPR003660">
    <property type="entry name" value="HAMP_dom"/>
</dbReference>
<dbReference type="GO" id="GO:0000155">
    <property type="term" value="F:phosphorelay sensor kinase activity"/>
    <property type="evidence" value="ECO:0007669"/>
    <property type="project" value="InterPro"/>
</dbReference>